<dbReference type="InterPro" id="IPR011727">
    <property type="entry name" value="CHP02117"/>
</dbReference>
<sequence>MGGGLAAAVLLFLLTAWIGSSLPRNADWTEPAGGIRIMVETNGIHTAIVMPLVTPQKDWRGDFPASDLAGPDPDYTHVSVSWGERAVFLDTPTWADLSPASTLRAATGSEGLLHVAHYVRPAPGDATRTLTLRPAEYARLVAHIERQMVPPEARRHYPGYADWDVFYTARGRYDWRNTCNQWTADALAAAGVRVGRWSPFAGGVMKWVPSPQS</sequence>
<name>A0A6I4T9E9_9SPHN</name>
<keyword evidence="2" id="KW-1185">Reference proteome</keyword>
<organism evidence="1 2">
    <name type="scientific">Tsuneonella aeria</name>
    <dbReference type="NCBI Taxonomy" id="1837929"/>
    <lineage>
        <taxon>Bacteria</taxon>
        <taxon>Pseudomonadati</taxon>
        <taxon>Pseudomonadota</taxon>
        <taxon>Alphaproteobacteria</taxon>
        <taxon>Sphingomonadales</taxon>
        <taxon>Erythrobacteraceae</taxon>
        <taxon>Tsuneonella</taxon>
    </lineage>
</organism>
<dbReference type="OrthoDB" id="211174at2"/>
<dbReference type="NCBIfam" id="TIGR02117">
    <property type="entry name" value="chp_urease_rgn"/>
    <property type="match status" value="1"/>
</dbReference>
<protein>
    <submittedName>
        <fullName evidence="1">TIGR02117 family protein</fullName>
    </submittedName>
</protein>
<dbReference type="Proteomes" id="UP000439522">
    <property type="component" value="Unassembled WGS sequence"/>
</dbReference>
<dbReference type="AlphaFoldDB" id="A0A6I4T9E9"/>
<evidence type="ECO:0000313" key="2">
    <source>
        <dbReference type="Proteomes" id="UP000439522"/>
    </source>
</evidence>
<gene>
    <name evidence="1" type="ORF">GRI40_00660</name>
</gene>
<reference evidence="1 2" key="1">
    <citation type="submission" date="2019-12" db="EMBL/GenBank/DDBJ databases">
        <title>Genomic-based taxomic classification of the family Erythrobacteraceae.</title>
        <authorList>
            <person name="Xu L."/>
        </authorList>
    </citation>
    <scope>NUCLEOTIDE SEQUENCE [LARGE SCALE GENOMIC DNA]</scope>
    <source>
        <strain evidence="1 2">100921-2</strain>
    </source>
</reference>
<evidence type="ECO:0000313" key="1">
    <source>
        <dbReference type="EMBL" id="MXO73733.1"/>
    </source>
</evidence>
<dbReference type="EMBL" id="WTZA01000001">
    <property type="protein sequence ID" value="MXO73733.1"/>
    <property type="molecule type" value="Genomic_DNA"/>
</dbReference>
<accession>A0A6I4T9E9</accession>
<comment type="caution">
    <text evidence="1">The sequence shown here is derived from an EMBL/GenBank/DDBJ whole genome shotgun (WGS) entry which is preliminary data.</text>
</comment>
<dbReference type="Pfam" id="PF09601">
    <property type="entry name" value="DUF2459"/>
    <property type="match status" value="1"/>
</dbReference>
<proteinExistence type="predicted"/>